<dbReference type="Proteomes" id="UP001470230">
    <property type="component" value="Unassembled WGS sequence"/>
</dbReference>
<keyword evidence="2" id="KW-1185">Reference proteome</keyword>
<organism evidence="1 2">
    <name type="scientific">Tritrichomonas musculus</name>
    <dbReference type="NCBI Taxonomy" id="1915356"/>
    <lineage>
        <taxon>Eukaryota</taxon>
        <taxon>Metamonada</taxon>
        <taxon>Parabasalia</taxon>
        <taxon>Tritrichomonadida</taxon>
        <taxon>Tritrichomonadidae</taxon>
        <taxon>Tritrichomonas</taxon>
    </lineage>
</organism>
<proteinExistence type="predicted"/>
<evidence type="ECO:0000313" key="2">
    <source>
        <dbReference type="Proteomes" id="UP001470230"/>
    </source>
</evidence>
<accession>A0ABR2K3I8</accession>
<evidence type="ECO:0000313" key="1">
    <source>
        <dbReference type="EMBL" id="KAK8885481.1"/>
    </source>
</evidence>
<dbReference type="EMBL" id="JAPFFF010000007">
    <property type="protein sequence ID" value="KAK8885481.1"/>
    <property type="molecule type" value="Genomic_DNA"/>
</dbReference>
<comment type="caution">
    <text evidence="1">The sequence shown here is derived from an EMBL/GenBank/DDBJ whole genome shotgun (WGS) entry which is preliminary data.</text>
</comment>
<sequence length="147" mass="17669">MSNTYLIESSLMRSIIDKELPNGIADDEKISQMNDEEKKELYQKQKTIIQEFQKKSEQEINVCTSVLRNLNENLLILRKNQLQNLINKESIEQRSKTQIHEIKQHRQHLENPLQQRTRKLVWLQKRHSLNIPMQKVQVKSYKPPFRH</sequence>
<protein>
    <submittedName>
        <fullName evidence="1">Uncharacterized protein</fullName>
    </submittedName>
</protein>
<reference evidence="1 2" key="1">
    <citation type="submission" date="2024-04" db="EMBL/GenBank/DDBJ databases">
        <title>Tritrichomonas musculus Genome.</title>
        <authorList>
            <person name="Alves-Ferreira E."/>
            <person name="Grigg M."/>
            <person name="Lorenzi H."/>
            <person name="Galac M."/>
        </authorList>
    </citation>
    <scope>NUCLEOTIDE SEQUENCE [LARGE SCALE GENOMIC DNA]</scope>
    <source>
        <strain evidence="1 2">EAF2021</strain>
    </source>
</reference>
<gene>
    <name evidence="1" type="ORF">M9Y10_040930</name>
</gene>
<name>A0ABR2K3I8_9EUKA</name>